<dbReference type="SMART" id="SM01052">
    <property type="entry name" value="CAP_GLY"/>
    <property type="match status" value="2"/>
</dbReference>
<name>A0A2J7QM99_9NEOP</name>
<dbReference type="OrthoDB" id="2130750at2759"/>
<dbReference type="Proteomes" id="UP000235965">
    <property type="component" value="Unassembled WGS sequence"/>
</dbReference>
<accession>A0A2J7QM99</accession>
<comment type="caution">
    <text evidence="3">The sequence shown here is derived from an EMBL/GenBank/DDBJ whole genome shotgun (WGS) entry which is preliminary data.</text>
</comment>
<dbReference type="PANTHER" id="PTHR18916">
    <property type="entry name" value="DYNACTIN 1-RELATED MICROTUBULE-BINDING"/>
    <property type="match status" value="1"/>
</dbReference>
<dbReference type="PROSITE" id="PS00845">
    <property type="entry name" value="CAP_GLY_1"/>
    <property type="match status" value="2"/>
</dbReference>
<feature type="region of interest" description="Disordered" evidence="1">
    <location>
        <begin position="314"/>
        <end position="334"/>
    </location>
</feature>
<dbReference type="SUPFAM" id="SSF74924">
    <property type="entry name" value="Cap-Gly domain"/>
    <property type="match status" value="2"/>
</dbReference>
<dbReference type="AlphaFoldDB" id="A0A2J7QM99"/>
<feature type="region of interest" description="Disordered" evidence="1">
    <location>
        <begin position="165"/>
        <end position="242"/>
    </location>
</feature>
<keyword evidence="4" id="KW-1185">Reference proteome</keyword>
<dbReference type="Pfam" id="PF01302">
    <property type="entry name" value="CAP_GLY"/>
    <property type="match status" value="2"/>
</dbReference>
<evidence type="ECO:0000313" key="4">
    <source>
        <dbReference type="Proteomes" id="UP000235965"/>
    </source>
</evidence>
<feature type="domain" description="CAP-Gly" evidence="2">
    <location>
        <begin position="123"/>
        <end position="165"/>
    </location>
</feature>
<protein>
    <recommendedName>
        <fullName evidence="2">CAP-Gly domain-containing protein</fullName>
    </recommendedName>
</protein>
<dbReference type="InterPro" id="IPR036859">
    <property type="entry name" value="CAP-Gly_dom_sf"/>
</dbReference>
<gene>
    <name evidence="3" type="ORF">B7P43_G12564</name>
</gene>
<feature type="compositionally biased region" description="Low complexity" evidence="1">
    <location>
        <begin position="317"/>
        <end position="327"/>
    </location>
</feature>
<feature type="compositionally biased region" description="Low complexity" evidence="1">
    <location>
        <begin position="226"/>
        <end position="242"/>
    </location>
</feature>
<dbReference type="PANTHER" id="PTHR18916:SF93">
    <property type="entry name" value="RESTIN HOMOLOG"/>
    <property type="match status" value="1"/>
</dbReference>
<evidence type="ECO:0000259" key="2">
    <source>
        <dbReference type="PROSITE" id="PS50245"/>
    </source>
</evidence>
<evidence type="ECO:0000256" key="1">
    <source>
        <dbReference type="SAM" id="MobiDB-lite"/>
    </source>
</evidence>
<reference evidence="3 4" key="1">
    <citation type="submission" date="2017-12" db="EMBL/GenBank/DDBJ databases">
        <title>Hemimetabolous genomes reveal molecular basis of termite eusociality.</title>
        <authorList>
            <person name="Harrison M.C."/>
            <person name="Jongepier E."/>
            <person name="Robertson H.M."/>
            <person name="Arning N."/>
            <person name="Bitard-Feildel T."/>
            <person name="Chao H."/>
            <person name="Childers C.P."/>
            <person name="Dinh H."/>
            <person name="Doddapaneni H."/>
            <person name="Dugan S."/>
            <person name="Gowin J."/>
            <person name="Greiner C."/>
            <person name="Han Y."/>
            <person name="Hu H."/>
            <person name="Hughes D.S.T."/>
            <person name="Huylmans A.-K."/>
            <person name="Kemena C."/>
            <person name="Kremer L.P.M."/>
            <person name="Lee S.L."/>
            <person name="Lopez-Ezquerra A."/>
            <person name="Mallet L."/>
            <person name="Monroy-Kuhn J.M."/>
            <person name="Moser A."/>
            <person name="Murali S.C."/>
            <person name="Muzny D.M."/>
            <person name="Otani S."/>
            <person name="Piulachs M.-D."/>
            <person name="Poelchau M."/>
            <person name="Qu J."/>
            <person name="Schaub F."/>
            <person name="Wada-Katsumata A."/>
            <person name="Worley K.C."/>
            <person name="Xie Q."/>
            <person name="Ylla G."/>
            <person name="Poulsen M."/>
            <person name="Gibbs R.A."/>
            <person name="Schal C."/>
            <person name="Richards S."/>
            <person name="Belles X."/>
            <person name="Korb J."/>
            <person name="Bornberg-Bauer E."/>
        </authorList>
    </citation>
    <scope>NUCLEOTIDE SEQUENCE [LARGE SCALE GENOMIC DNA]</scope>
    <source>
        <tissue evidence="3">Whole body</tissue>
    </source>
</reference>
<dbReference type="EMBL" id="NEVH01013214">
    <property type="protein sequence ID" value="PNF29725.1"/>
    <property type="molecule type" value="Genomic_DNA"/>
</dbReference>
<dbReference type="PROSITE" id="PS50245">
    <property type="entry name" value="CAP_GLY_2"/>
    <property type="match status" value="2"/>
</dbReference>
<feature type="compositionally biased region" description="Polar residues" evidence="1">
    <location>
        <begin position="192"/>
        <end position="202"/>
    </location>
</feature>
<sequence>MPTVAKAVDMDSVGLTDGTASPAAITKLSEDVLKKKVTGGSIFSEQGDSRRASEDILARRKRSSDAGSANLDALWESDRRLSEAGVRRTSDASVVLTEDTDSFIIGDRVWVGGTKSGQIAYIGETQFAPGEWAGVVLDEPAGKNDGAVAGVRYFQCEPRRGVFSRLTRLTRTPLQQSDSDSGTGGDRHAHSRPTNGTSSGITSPVRRLTPIASPSGSMKDLHLKKSTSPSLNSSVTNLNSTSHSDLKLGERVIVMSSQGSKAGTLRYIGSTEFASGEWCGVELDDPLGKNDGSVEGKRYFECQPKFGLFAPAHKVSRSPSSRRPSASCVIHHGTASPGIKRVGSRESMVSASSAASSVRGARVRLGVTSLGKTVQQKAGVRTPCTSVSTKSSLQVRT</sequence>
<feature type="compositionally biased region" description="Polar residues" evidence="1">
    <location>
        <begin position="167"/>
        <end position="181"/>
    </location>
</feature>
<evidence type="ECO:0000313" key="3">
    <source>
        <dbReference type="EMBL" id="PNF29725.1"/>
    </source>
</evidence>
<proteinExistence type="predicted"/>
<organism evidence="3 4">
    <name type="scientific">Cryptotermes secundus</name>
    <dbReference type="NCBI Taxonomy" id="105785"/>
    <lineage>
        <taxon>Eukaryota</taxon>
        <taxon>Metazoa</taxon>
        <taxon>Ecdysozoa</taxon>
        <taxon>Arthropoda</taxon>
        <taxon>Hexapoda</taxon>
        <taxon>Insecta</taxon>
        <taxon>Pterygota</taxon>
        <taxon>Neoptera</taxon>
        <taxon>Polyneoptera</taxon>
        <taxon>Dictyoptera</taxon>
        <taxon>Blattodea</taxon>
        <taxon>Blattoidea</taxon>
        <taxon>Termitoidae</taxon>
        <taxon>Kalotermitidae</taxon>
        <taxon>Cryptotermitinae</taxon>
        <taxon>Cryptotermes</taxon>
    </lineage>
</organism>
<dbReference type="Gene3D" id="2.30.30.190">
    <property type="entry name" value="CAP Gly-rich-like domain"/>
    <property type="match status" value="2"/>
</dbReference>
<dbReference type="InterPro" id="IPR000938">
    <property type="entry name" value="CAP-Gly_domain"/>
</dbReference>
<feature type="domain" description="CAP-Gly" evidence="2">
    <location>
        <begin position="269"/>
        <end position="311"/>
    </location>
</feature>